<evidence type="ECO:0000313" key="3">
    <source>
        <dbReference type="Proteomes" id="UP001390339"/>
    </source>
</evidence>
<comment type="caution">
    <text evidence="2">The sequence shown here is derived from an EMBL/GenBank/DDBJ whole genome shotgun (WGS) entry which is preliminary data.</text>
</comment>
<protein>
    <submittedName>
        <fullName evidence="2">Uncharacterized protein</fullName>
    </submittedName>
</protein>
<gene>
    <name evidence="2" type="ORF">PGQ11_007947</name>
</gene>
<sequence length="143" mass="15915">MFGDNLIAGSQCDWQPHVYHDDFGPPFIGPSYNYHHHEAESGNPGTLTPGELAIPYQFALSQEFAGGYSYSEHQDFIWDPAAQSTRHSQLENPLVQPQIEASLENLATTDDGLQPETPTSPQVPRVQITKPYSTKSHQTNDFS</sequence>
<proteinExistence type="predicted"/>
<evidence type="ECO:0000256" key="1">
    <source>
        <dbReference type="SAM" id="MobiDB-lite"/>
    </source>
</evidence>
<dbReference type="Proteomes" id="UP001390339">
    <property type="component" value="Unassembled WGS sequence"/>
</dbReference>
<dbReference type="EMBL" id="JAPCWZ010000004">
    <property type="protein sequence ID" value="KAK8869369.1"/>
    <property type="molecule type" value="Genomic_DNA"/>
</dbReference>
<evidence type="ECO:0000313" key="2">
    <source>
        <dbReference type="EMBL" id="KAK8869369.1"/>
    </source>
</evidence>
<organism evidence="2 3">
    <name type="scientific">Apiospora arundinis</name>
    <dbReference type="NCBI Taxonomy" id="335852"/>
    <lineage>
        <taxon>Eukaryota</taxon>
        <taxon>Fungi</taxon>
        <taxon>Dikarya</taxon>
        <taxon>Ascomycota</taxon>
        <taxon>Pezizomycotina</taxon>
        <taxon>Sordariomycetes</taxon>
        <taxon>Xylariomycetidae</taxon>
        <taxon>Amphisphaeriales</taxon>
        <taxon>Apiosporaceae</taxon>
        <taxon>Apiospora</taxon>
    </lineage>
</organism>
<accession>A0ABR2IWZ4</accession>
<feature type="region of interest" description="Disordered" evidence="1">
    <location>
        <begin position="104"/>
        <end position="143"/>
    </location>
</feature>
<keyword evidence="3" id="KW-1185">Reference proteome</keyword>
<reference evidence="2 3" key="1">
    <citation type="journal article" date="2024" name="IMA Fungus">
        <title>Apiospora arundinis, a panoply of carbohydrate-active enzymes and secondary metabolites.</title>
        <authorList>
            <person name="Sorensen T."/>
            <person name="Petersen C."/>
            <person name="Muurmann A.T."/>
            <person name="Christiansen J.V."/>
            <person name="Brundto M.L."/>
            <person name="Overgaard C.K."/>
            <person name="Boysen A.T."/>
            <person name="Wollenberg R.D."/>
            <person name="Larsen T.O."/>
            <person name="Sorensen J.L."/>
            <person name="Nielsen K.L."/>
            <person name="Sondergaard T.E."/>
        </authorList>
    </citation>
    <scope>NUCLEOTIDE SEQUENCE [LARGE SCALE GENOMIC DNA]</scope>
    <source>
        <strain evidence="2 3">AAU 773</strain>
    </source>
</reference>
<name>A0ABR2IWZ4_9PEZI</name>
<feature type="compositionally biased region" description="Polar residues" evidence="1">
    <location>
        <begin position="130"/>
        <end position="143"/>
    </location>
</feature>